<comment type="caution">
    <text evidence="2">The sequence shown here is derived from an EMBL/GenBank/DDBJ whole genome shotgun (WGS) entry which is preliminary data.</text>
</comment>
<gene>
    <name evidence="2" type="ORF">PCOR1329_LOCUS68750</name>
</gene>
<reference evidence="2" key="1">
    <citation type="submission" date="2023-10" db="EMBL/GenBank/DDBJ databases">
        <authorList>
            <person name="Chen Y."/>
            <person name="Shah S."/>
            <person name="Dougan E. K."/>
            <person name="Thang M."/>
            <person name="Chan C."/>
        </authorList>
    </citation>
    <scope>NUCLEOTIDE SEQUENCE [LARGE SCALE GENOMIC DNA]</scope>
</reference>
<evidence type="ECO:0000313" key="3">
    <source>
        <dbReference type="Proteomes" id="UP001189429"/>
    </source>
</evidence>
<evidence type="ECO:0000256" key="1">
    <source>
        <dbReference type="SAM" id="MobiDB-lite"/>
    </source>
</evidence>
<proteinExistence type="predicted"/>
<feature type="compositionally biased region" description="Gly residues" evidence="1">
    <location>
        <begin position="107"/>
        <end position="116"/>
    </location>
</feature>
<feature type="region of interest" description="Disordered" evidence="1">
    <location>
        <begin position="96"/>
        <end position="116"/>
    </location>
</feature>
<protein>
    <submittedName>
        <fullName evidence="2">Uncharacterized protein</fullName>
    </submittedName>
</protein>
<dbReference type="EMBL" id="CAUYUJ010018985">
    <property type="protein sequence ID" value="CAK0887784.1"/>
    <property type="molecule type" value="Genomic_DNA"/>
</dbReference>
<name>A0ABN9WRN8_9DINO</name>
<keyword evidence="3" id="KW-1185">Reference proteome</keyword>
<dbReference type="Proteomes" id="UP001189429">
    <property type="component" value="Unassembled WGS sequence"/>
</dbReference>
<organism evidence="2 3">
    <name type="scientific">Prorocentrum cordatum</name>
    <dbReference type="NCBI Taxonomy" id="2364126"/>
    <lineage>
        <taxon>Eukaryota</taxon>
        <taxon>Sar</taxon>
        <taxon>Alveolata</taxon>
        <taxon>Dinophyceae</taxon>
        <taxon>Prorocentrales</taxon>
        <taxon>Prorocentraceae</taxon>
        <taxon>Prorocentrum</taxon>
    </lineage>
</organism>
<sequence length="136" mass="14194">MVEKHVAKAAELPAGLRDDARCGVESAGSSGGGIATKEIVGTREDTQWGDLMDEEAIHFAGVHVEVSVAWPRTLHEDPLAVAGRLIAEHEAAARANGAKAESKGRGGRVGEGGCGGRGPRWAEAGASWLARRDGWM</sequence>
<accession>A0ABN9WRN8</accession>
<evidence type="ECO:0000313" key="2">
    <source>
        <dbReference type="EMBL" id="CAK0887784.1"/>
    </source>
</evidence>